<gene>
    <name evidence="1" type="ORF">Ga0061079_1096</name>
</gene>
<dbReference type="STRING" id="1586267.GCA_001418685_01479"/>
<dbReference type="AlphaFoldDB" id="A0A0X3AR75"/>
<reference evidence="1 2" key="1">
    <citation type="submission" date="2016-01" db="EMBL/GenBank/DDBJ databases">
        <authorList>
            <person name="McClelland M."/>
            <person name="Jain A."/>
            <person name="Saraogi P."/>
            <person name="Mendelson R."/>
            <person name="Westerman R."/>
            <person name="SanMiguel P."/>
            <person name="Csonka L."/>
        </authorList>
    </citation>
    <scope>NUCLEOTIDE SEQUENCE [LARGE SCALE GENOMIC DNA]</scope>
    <source>
        <strain evidence="1 2">R-53146</strain>
    </source>
</reference>
<evidence type="ECO:0000313" key="2">
    <source>
        <dbReference type="Proteomes" id="UP000182761"/>
    </source>
</evidence>
<keyword evidence="2" id="KW-1185">Reference proteome</keyword>
<dbReference type="Proteomes" id="UP000182761">
    <property type="component" value="Unassembled WGS sequence"/>
</dbReference>
<name>A0A0X3AR75_9FLAO</name>
<evidence type="ECO:0000313" key="1">
    <source>
        <dbReference type="EMBL" id="CVK16617.1"/>
    </source>
</evidence>
<dbReference type="SUPFAM" id="SSF55486">
    <property type="entry name" value="Metalloproteases ('zincins'), catalytic domain"/>
    <property type="match status" value="1"/>
</dbReference>
<organism evidence="1 2">
    <name type="scientific">Apibacter mensalis</name>
    <dbReference type="NCBI Taxonomy" id="1586267"/>
    <lineage>
        <taxon>Bacteria</taxon>
        <taxon>Pseudomonadati</taxon>
        <taxon>Bacteroidota</taxon>
        <taxon>Flavobacteriia</taxon>
        <taxon>Flavobacteriales</taxon>
        <taxon>Weeksellaceae</taxon>
        <taxon>Apibacter</taxon>
    </lineage>
</organism>
<dbReference type="OrthoDB" id="6717961at2"/>
<protein>
    <submittedName>
        <fullName evidence="1">Uncharacterized protein</fullName>
    </submittedName>
</protein>
<proteinExistence type="predicted"/>
<sequence length="508" mass="59514">MLRIKVGGTLRRTANGEIRNYAKGDIIDSAKEVITQARDILFGKAIPHPEREIPLSLACIEFLPGEGPNPLSPSTTGEAKKMKYQGQFGFDFFRKKNSVYTDEKSFFDSLPLDTQTGYFSENGVFKQYKTAKEQYEALCKEYKKHPITYRPKKEIKDGWESEEWLYYIPYLTLYSKEYVESLTSEYKPVYEAYLSLSVEIEKDIDQWKFEYDTSLFKHSLEIPLETKKCQPTKHGCNLKITCLKDFDREQEIRVYAYPKGSKGKHELEQESMKELAGVIKVLPNSANYRKKVNVLAVQLQTDVNDTNGKEVQRGKFYKDQIQRFHHLFNQAYIEPELEFYKTKDGEKFLDLTKDPRFKKNTSYIDGEGNIIWKYNNTLRNSGEKYLESFLPEDKKGHLIIYIFNLKCKKDEETDILGDSVLNSKRCFIYQDLTFKDNLPFFHAHANTPVHEAMHGLGLAHTFYSDSYKNHGKYAKFFLNQGSTGNLMDYSRDAYFLYKWQWDLIRQEI</sequence>
<accession>A0A0X3AR75</accession>
<dbReference type="RefSeq" id="WP_055425806.1">
    <property type="nucleotide sequence ID" value="NZ_FCOR01000009.1"/>
</dbReference>
<dbReference type="EMBL" id="FCOR01000009">
    <property type="protein sequence ID" value="CVK16617.1"/>
    <property type="molecule type" value="Genomic_DNA"/>
</dbReference>